<evidence type="ECO:0000259" key="4">
    <source>
        <dbReference type="PROSITE" id="PS51253"/>
    </source>
</evidence>
<dbReference type="InterPro" id="IPR050863">
    <property type="entry name" value="CenT-Element_Derived"/>
</dbReference>
<name>A0A6G0TZ51_APHGL</name>
<feature type="domain" description="HTH CENPB-type" evidence="4">
    <location>
        <begin position="64"/>
        <end position="135"/>
    </location>
</feature>
<dbReference type="Pfam" id="PF03184">
    <property type="entry name" value="DDE_1"/>
    <property type="match status" value="1"/>
</dbReference>
<keyword evidence="3" id="KW-0539">Nucleus</keyword>
<dbReference type="SUPFAM" id="SSF46689">
    <property type="entry name" value="Homeodomain-like"/>
    <property type="match status" value="2"/>
</dbReference>
<dbReference type="SMART" id="SM00674">
    <property type="entry name" value="CENPB"/>
    <property type="match status" value="1"/>
</dbReference>
<comment type="caution">
    <text evidence="5">The sequence shown here is derived from an EMBL/GenBank/DDBJ whole genome shotgun (WGS) entry which is preliminary data.</text>
</comment>
<dbReference type="PANTHER" id="PTHR19303">
    <property type="entry name" value="TRANSPOSON"/>
    <property type="match status" value="1"/>
</dbReference>
<evidence type="ECO:0000256" key="3">
    <source>
        <dbReference type="ARBA" id="ARBA00023242"/>
    </source>
</evidence>
<evidence type="ECO:0000256" key="2">
    <source>
        <dbReference type="ARBA" id="ARBA00023125"/>
    </source>
</evidence>
<organism evidence="5 6">
    <name type="scientific">Aphis glycines</name>
    <name type="common">Soybean aphid</name>
    <dbReference type="NCBI Taxonomy" id="307491"/>
    <lineage>
        <taxon>Eukaryota</taxon>
        <taxon>Metazoa</taxon>
        <taxon>Ecdysozoa</taxon>
        <taxon>Arthropoda</taxon>
        <taxon>Hexapoda</taxon>
        <taxon>Insecta</taxon>
        <taxon>Pterygota</taxon>
        <taxon>Neoptera</taxon>
        <taxon>Paraneoptera</taxon>
        <taxon>Hemiptera</taxon>
        <taxon>Sternorrhyncha</taxon>
        <taxon>Aphidomorpha</taxon>
        <taxon>Aphidoidea</taxon>
        <taxon>Aphididae</taxon>
        <taxon>Aphidini</taxon>
        <taxon>Aphis</taxon>
        <taxon>Aphis</taxon>
    </lineage>
</organism>
<dbReference type="Gene3D" id="1.10.10.60">
    <property type="entry name" value="Homeodomain-like"/>
    <property type="match status" value="2"/>
</dbReference>
<evidence type="ECO:0000256" key="1">
    <source>
        <dbReference type="ARBA" id="ARBA00004123"/>
    </source>
</evidence>
<dbReference type="Proteomes" id="UP000475862">
    <property type="component" value="Unassembled WGS sequence"/>
</dbReference>
<dbReference type="PANTHER" id="PTHR19303:SF73">
    <property type="entry name" value="PROTEIN PDC2"/>
    <property type="match status" value="1"/>
</dbReference>
<dbReference type="GO" id="GO:0005634">
    <property type="term" value="C:nucleus"/>
    <property type="evidence" value="ECO:0007669"/>
    <property type="project" value="UniProtKB-SubCell"/>
</dbReference>
<keyword evidence="6" id="KW-1185">Reference proteome</keyword>
<protein>
    <recommendedName>
        <fullName evidence="4">HTH CENPB-type domain-containing protein</fullName>
    </recommendedName>
</protein>
<dbReference type="GO" id="GO:0003677">
    <property type="term" value="F:DNA binding"/>
    <property type="evidence" value="ECO:0007669"/>
    <property type="project" value="UniProtKB-KW"/>
</dbReference>
<dbReference type="InterPro" id="IPR007889">
    <property type="entry name" value="HTH_Psq"/>
</dbReference>
<dbReference type="Pfam" id="PF03221">
    <property type="entry name" value="HTH_Tnp_Tc5"/>
    <property type="match status" value="1"/>
</dbReference>
<comment type="subcellular location">
    <subcellularLocation>
        <location evidence="1">Nucleus</location>
    </subcellularLocation>
</comment>
<gene>
    <name evidence="5" type="ORF">AGLY_003626</name>
</gene>
<dbReference type="InterPro" id="IPR009057">
    <property type="entry name" value="Homeodomain-like_sf"/>
</dbReference>
<accession>A0A6G0TZ51</accession>
<dbReference type="InterPro" id="IPR004875">
    <property type="entry name" value="DDE_SF_endonuclease_dom"/>
</dbReference>
<sequence length="487" mass="55944">MSLKIIRKALSITEKLSILQKYDSNPSLEKTKLAESLNIAESTLRTIIAKRKEVEKSAFEGSNKRKKIKHGKYFTIEQILIKWINEKHANSAPINGPLIQCEALKIANSLGITDFKATNGWLDRFKKRNQIRYCQVSKKSKLENINVWFLNLLPKFKEKYDSKDIFNATEFELCYKLMSNKLLGFKKNIPNKTCFKGKLSRESLKVLICANSDGTEKLNPLVIGKHLKPRSFINNKSFPCEYSVKNTKLMTNEHFCSWVKKLDKSMITKNRKIVLIVDTSSTIQKDIELKNVELVFFPSYITKKRQPMNSDVINVLKQFYEKHYLNILKKSSNTKQRNILDALRYITAAWNSIQPQMIADCFKRVGIECSYNKVIDDTANELIGPIKNSSSHLIKSSPDNENLIYTEHKNIQCSEDFVNIVNGENCNEDYDSDEDNESDDGQNESLSNAINAINVLRRYLPTLKGSEVALSNIDNVEHFIFSKLPNL</sequence>
<dbReference type="PROSITE" id="PS51253">
    <property type="entry name" value="HTH_CENPB"/>
    <property type="match status" value="1"/>
</dbReference>
<proteinExistence type="predicted"/>
<dbReference type="InterPro" id="IPR006600">
    <property type="entry name" value="HTH_CenpB_DNA-bd_dom"/>
</dbReference>
<dbReference type="EMBL" id="VYZN01000012">
    <property type="protein sequence ID" value="KAE9541635.1"/>
    <property type="molecule type" value="Genomic_DNA"/>
</dbReference>
<evidence type="ECO:0000313" key="6">
    <source>
        <dbReference type="Proteomes" id="UP000475862"/>
    </source>
</evidence>
<keyword evidence="2" id="KW-0238">DNA-binding</keyword>
<evidence type="ECO:0000313" key="5">
    <source>
        <dbReference type="EMBL" id="KAE9541635.1"/>
    </source>
</evidence>
<dbReference type="AlphaFoldDB" id="A0A6G0TZ51"/>
<dbReference type="OrthoDB" id="9909311at2759"/>
<dbReference type="Pfam" id="PF04218">
    <property type="entry name" value="CENP-B_N"/>
    <property type="match status" value="1"/>
</dbReference>
<reference evidence="5 6" key="1">
    <citation type="submission" date="2019-08" db="EMBL/GenBank/DDBJ databases">
        <title>The genome of the soybean aphid Biotype 1, its phylome, world population structure and adaptation to the North American continent.</title>
        <authorList>
            <person name="Giordano R."/>
            <person name="Donthu R.K."/>
            <person name="Hernandez A.G."/>
            <person name="Wright C.L."/>
            <person name="Zimin A.V."/>
        </authorList>
    </citation>
    <scope>NUCLEOTIDE SEQUENCE [LARGE SCALE GENOMIC DNA]</scope>
    <source>
        <tissue evidence="5">Whole aphids</tissue>
    </source>
</reference>